<dbReference type="InterPro" id="IPR033453">
    <property type="entry name" value="Glyco_hydro_30_TIM-barrel"/>
</dbReference>
<dbReference type="Gene3D" id="3.20.20.80">
    <property type="entry name" value="Glycosidases"/>
    <property type="match status" value="1"/>
</dbReference>
<dbReference type="GO" id="GO:0006680">
    <property type="term" value="P:glucosylceramide catabolic process"/>
    <property type="evidence" value="ECO:0007669"/>
    <property type="project" value="TreeGrafter"/>
</dbReference>
<accession>A0A562SRX5</accession>
<proteinExistence type="inferred from homology"/>
<evidence type="ECO:0000256" key="2">
    <source>
        <dbReference type="ARBA" id="ARBA00022729"/>
    </source>
</evidence>
<organism evidence="8 9">
    <name type="scientific">Chitinophaga japonensis</name>
    <name type="common">Flexibacter japonensis</name>
    <dbReference type="NCBI Taxonomy" id="104662"/>
    <lineage>
        <taxon>Bacteria</taxon>
        <taxon>Pseudomonadati</taxon>
        <taxon>Bacteroidota</taxon>
        <taxon>Chitinophagia</taxon>
        <taxon>Chitinophagales</taxon>
        <taxon>Chitinophagaceae</taxon>
        <taxon>Chitinophaga</taxon>
    </lineage>
</organism>
<evidence type="ECO:0000259" key="7">
    <source>
        <dbReference type="Pfam" id="PF17189"/>
    </source>
</evidence>
<keyword evidence="4" id="KW-0326">Glycosidase</keyword>
<reference evidence="8 9" key="1">
    <citation type="journal article" date="2013" name="Stand. Genomic Sci.">
        <title>Genomic Encyclopedia of Type Strains, Phase I: The one thousand microbial genomes (KMG-I) project.</title>
        <authorList>
            <person name="Kyrpides N.C."/>
            <person name="Woyke T."/>
            <person name="Eisen J.A."/>
            <person name="Garrity G."/>
            <person name="Lilburn T.G."/>
            <person name="Beck B.J."/>
            <person name="Whitman W.B."/>
            <person name="Hugenholtz P."/>
            <person name="Klenk H.P."/>
        </authorList>
    </citation>
    <scope>NUCLEOTIDE SEQUENCE [LARGE SCALE GENOMIC DNA]</scope>
    <source>
        <strain evidence="8 9">DSM 13484</strain>
    </source>
</reference>
<evidence type="ECO:0000256" key="3">
    <source>
        <dbReference type="ARBA" id="ARBA00022801"/>
    </source>
</evidence>
<evidence type="ECO:0000256" key="5">
    <source>
        <dbReference type="SAM" id="Phobius"/>
    </source>
</evidence>
<keyword evidence="5" id="KW-0812">Transmembrane</keyword>
<dbReference type="PANTHER" id="PTHR11069">
    <property type="entry name" value="GLUCOSYLCERAMIDASE"/>
    <property type="match status" value="1"/>
</dbReference>
<keyword evidence="5" id="KW-0472">Membrane</keyword>
<feature type="domain" description="Glycosyl hydrolase family 30 TIM-barrel" evidence="6">
    <location>
        <begin position="143"/>
        <end position="475"/>
    </location>
</feature>
<protein>
    <submittedName>
        <fullName evidence="8">Glucosylceramidase</fullName>
    </submittedName>
</protein>
<dbReference type="Gene3D" id="2.60.40.1180">
    <property type="entry name" value="Golgi alpha-mannosidase II"/>
    <property type="match status" value="1"/>
</dbReference>
<feature type="domain" description="Glycosyl hydrolase family 30 beta sandwich" evidence="7">
    <location>
        <begin position="478"/>
        <end position="539"/>
    </location>
</feature>
<dbReference type="Pfam" id="PF02055">
    <property type="entry name" value="Glyco_hydro_30"/>
    <property type="match status" value="1"/>
</dbReference>
<dbReference type="Proteomes" id="UP000316778">
    <property type="component" value="Unassembled WGS sequence"/>
</dbReference>
<dbReference type="PANTHER" id="PTHR11069:SF23">
    <property type="entry name" value="LYSOSOMAL ACID GLUCOSYLCERAMIDASE"/>
    <property type="match status" value="1"/>
</dbReference>
<dbReference type="EMBL" id="VLLG01000005">
    <property type="protein sequence ID" value="TWI83962.1"/>
    <property type="molecule type" value="Genomic_DNA"/>
</dbReference>
<dbReference type="InterPro" id="IPR013780">
    <property type="entry name" value="Glyco_hydro_b"/>
</dbReference>
<dbReference type="InterPro" id="IPR001139">
    <property type="entry name" value="Glyco_hydro_30"/>
</dbReference>
<sequence>MKNAKTKSQNPKSKFQTGGKHLTTATVPCYFGARPHLGIWNLGFGIWNLGFGIWNLGFRIFFLGIWIFFFGIWNVGCAKSNGPKDTAPPPADSARVVGKARVWVTTGNQVKLLQQQPDINIKTGAVAGASRITVDFSKTLQEVEGFGAALTGSSAYLIHQKLNSAQRSQLLQELFDPQQGIGISYLRITMGASDFSLSDFTYDDMPAGQTDPDLSEFTIAKDKEDLVPVLQSIQAIAPGIKIISSPWSPPAWMKDNGRLAGGKLKPEWYSAYAAYFVKYLQAFRQEGITIHAVTPQNEPLHEAAYPSMRMEAGEQAAFIRDHLGPAFKQHQLNTGIIIYDHNWDAPQYPISILDDSAARQYVTGSAFHAYAGQVSAMTQVHAQHPDKGLYFTEISGGAWAPDFSDNLEWNMRNIFIGSMNNWSKTALLWNLALDPQHGPRNGGCQDCRGVVTIGADGSITRNVEYYAIGHLSRFVRPGAFRVTLTGSNTGGLETVAFLNGDGAKVLVVLNTDSHARTFTVADGDRSFDCSLEGDAVATIVW</sequence>
<dbReference type="SUPFAM" id="SSF51445">
    <property type="entry name" value="(Trans)glycosidases"/>
    <property type="match status" value="1"/>
</dbReference>
<keyword evidence="9" id="KW-1185">Reference proteome</keyword>
<dbReference type="InterPro" id="IPR033452">
    <property type="entry name" value="GH30_C"/>
</dbReference>
<dbReference type="InterPro" id="IPR017853">
    <property type="entry name" value="GH"/>
</dbReference>
<evidence type="ECO:0000256" key="1">
    <source>
        <dbReference type="ARBA" id="ARBA00005382"/>
    </source>
</evidence>
<gene>
    <name evidence="8" type="ORF">LX66_4322</name>
</gene>
<dbReference type="GO" id="GO:0016020">
    <property type="term" value="C:membrane"/>
    <property type="evidence" value="ECO:0007669"/>
    <property type="project" value="GOC"/>
</dbReference>
<feature type="transmembrane region" description="Helical" evidence="5">
    <location>
        <begin position="56"/>
        <end position="76"/>
    </location>
</feature>
<dbReference type="PRINTS" id="PR00843">
    <property type="entry name" value="GLHYDRLASE30"/>
</dbReference>
<evidence type="ECO:0000313" key="9">
    <source>
        <dbReference type="Proteomes" id="UP000316778"/>
    </source>
</evidence>
<comment type="caution">
    <text evidence="8">The sequence shown here is derived from an EMBL/GenBank/DDBJ whole genome shotgun (WGS) entry which is preliminary data.</text>
</comment>
<comment type="similarity">
    <text evidence="1 4">Belongs to the glycosyl hydrolase 30 family.</text>
</comment>
<dbReference type="SUPFAM" id="SSF51011">
    <property type="entry name" value="Glycosyl hydrolase domain"/>
    <property type="match status" value="1"/>
</dbReference>
<evidence type="ECO:0000313" key="8">
    <source>
        <dbReference type="EMBL" id="TWI83962.1"/>
    </source>
</evidence>
<name>A0A562SRX5_CHIJA</name>
<dbReference type="Pfam" id="PF17189">
    <property type="entry name" value="Glyco_hydro_30C"/>
    <property type="match status" value="1"/>
</dbReference>
<dbReference type="AlphaFoldDB" id="A0A562SRX5"/>
<keyword evidence="2" id="KW-0732">Signal</keyword>
<keyword evidence="5" id="KW-1133">Transmembrane helix</keyword>
<dbReference type="GO" id="GO:0004348">
    <property type="term" value="F:glucosylceramidase activity"/>
    <property type="evidence" value="ECO:0007669"/>
    <property type="project" value="InterPro"/>
</dbReference>
<evidence type="ECO:0000256" key="4">
    <source>
        <dbReference type="RuleBase" id="RU361188"/>
    </source>
</evidence>
<keyword evidence="3 4" id="KW-0378">Hydrolase</keyword>
<evidence type="ECO:0000259" key="6">
    <source>
        <dbReference type="Pfam" id="PF02055"/>
    </source>
</evidence>
<dbReference type="OrthoDB" id="9806701at2"/>